<sequence>MLDGELPIEEVFSYTSLYVHQKRRNSVKVSLYPVMTKIERKNAVPTISVFDLEAILIDIKRMNKSREAPSHVMLCMYNAGVAHNILYVTNNMQCCILAGYDEATQTALLIDAHPKMFSRT</sequence>
<organism evidence="1">
    <name type="scientific">Lygus hesperus</name>
    <name type="common">Western plant bug</name>
    <dbReference type="NCBI Taxonomy" id="30085"/>
    <lineage>
        <taxon>Eukaryota</taxon>
        <taxon>Metazoa</taxon>
        <taxon>Ecdysozoa</taxon>
        <taxon>Arthropoda</taxon>
        <taxon>Hexapoda</taxon>
        <taxon>Insecta</taxon>
        <taxon>Pterygota</taxon>
        <taxon>Neoptera</taxon>
        <taxon>Paraneoptera</taxon>
        <taxon>Hemiptera</taxon>
        <taxon>Heteroptera</taxon>
        <taxon>Panheteroptera</taxon>
        <taxon>Cimicomorpha</taxon>
        <taxon>Miridae</taxon>
        <taxon>Mirini</taxon>
        <taxon>Lygus</taxon>
    </lineage>
</organism>
<name>A0A146LIJ3_LYGHE</name>
<gene>
    <name evidence="1" type="ORF">g.95044</name>
</gene>
<accession>A0A146LIJ3</accession>
<reference evidence="1" key="1">
    <citation type="journal article" date="2016" name="Gigascience">
        <title>De novo construction of an expanded transcriptome assembly for the western tarnished plant bug, Lygus hesperus.</title>
        <authorList>
            <person name="Tassone E.E."/>
            <person name="Geib S.M."/>
            <person name="Hall B."/>
            <person name="Fabrick J.A."/>
            <person name="Brent C.S."/>
            <person name="Hull J.J."/>
        </authorList>
    </citation>
    <scope>NUCLEOTIDE SEQUENCE</scope>
</reference>
<dbReference type="EMBL" id="GDHC01011464">
    <property type="protein sequence ID" value="JAQ07165.1"/>
    <property type="molecule type" value="Transcribed_RNA"/>
</dbReference>
<evidence type="ECO:0000313" key="1">
    <source>
        <dbReference type="EMBL" id="JAQ07165.1"/>
    </source>
</evidence>
<protein>
    <submittedName>
        <fullName evidence="1">Uncharacterized protein</fullName>
    </submittedName>
</protein>
<dbReference type="AlphaFoldDB" id="A0A146LIJ3"/>
<proteinExistence type="predicted"/>